<dbReference type="GO" id="GO:0005829">
    <property type="term" value="C:cytosol"/>
    <property type="evidence" value="ECO:0007669"/>
    <property type="project" value="TreeGrafter"/>
</dbReference>
<dbReference type="InterPro" id="IPR029903">
    <property type="entry name" value="RmlD-like-bd"/>
</dbReference>
<dbReference type="EMBL" id="CP032702">
    <property type="protein sequence ID" value="QDY42265.1"/>
    <property type="molecule type" value="Genomic_DNA"/>
</dbReference>
<dbReference type="GO" id="GO:0009243">
    <property type="term" value="P:O antigen biosynthetic process"/>
    <property type="evidence" value="ECO:0007669"/>
    <property type="project" value="UniProtKB-UniPathway"/>
</dbReference>
<evidence type="ECO:0000256" key="5">
    <source>
        <dbReference type="ARBA" id="ARBA00048200"/>
    </source>
</evidence>
<keyword evidence="6 8" id="KW-0560">Oxidoreductase</keyword>
<comment type="pathway">
    <text evidence="1 6">Carbohydrate biosynthesis; dTDP-L-rhamnose biosynthesis.</text>
</comment>
<evidence type="ECO:0000256" key="3">
    <source>
        <dbReference type="ARBA" id="ARBA00012929"/>
    </source>
</evidence>
<comment type="similarity">
    <text evidence="2 6">Belongs to the dTDP-4-dehydrorhamnose reductase family.</text>
</comment>
<comment type="cofactor">
    <cofactor evidence="6">
        <name>Mg(2+)</name>
        <dbReference type="ChEBI" id="CHEBI:18420"/>
    </cofactor>
    <text evidence="6">Binds 1 Mg(2+) ion per monomer.</text>
</comment>
<accession>A0A518XDM1</accession>
<evidence type="ECO:0000256" key="1">
    <source>
        <dbReference type="ARBA" id="ARBA00004781"/>
    </source>
</evidence>
<proteinExistence type="inferred from homology"/>
<dbReference type="Proteomes" id="UP000319411">
    <property type="component" value="Chromosome"/>
</dbReference>
<dbReference type="Gene3D" id="3.40.50.720">
    <property type="entry name" value="NAD(P)-binding Rossmann-like Domain"/>
    <property type="match status" value="1"/>
</dbReference>
<dbReference type="UniPathway" id="UPA00124"/>
<evidence type="ECO:0000256" key="6">
    <source>
        <dbReference type="RuleBase" id="RU364082"/>
    </source>
</evidence>
<dbReference type="NCBIfam" id="TIGR01214">
    <property type="entry name" value="rmlD"/>
    <property type="match status" value="1"/>
</dbReference>
<dbReference type="InterPro" id="IPR005913">
    <property type="entry name" value="dTDP_dehydrorham_reduct"/>
</dbReference>
<dbReference type="Gene3D" id="3.90.25.10">
    <property type="entry name" value="UDP-galactose 4-epimerase, domain 1"/>
    <property type="match status" value="1"/>
</dbReference>
<keyword evidence="6" id="KW-0521">NADP</keyword>
<dbReference type="FunFam" id="3.40.50.720:FF:000159">
    <property type="entry name" value="dTDP-4-dehydrorhamnose reductase"/>
    <property type="match status" value="1"/>
</dbReference>
<dbReference type="KEGG" id="pdis:D8B20_10325"/>
<dbReference type="AlphaFoldDB" id="A0A518XDM1"/>
<dbReference type="EC" id="1.1.1.133" evidence="3 6"/>
<gene>
    <name evidence="8" type="primary">rfbD</name>
    <name evidence="8" type="ORF">D8B20_10325</name>
</gene>
<feature type="domain" description="RmlD-like substrate binding" evidence="7">
    <location>
        <begin position="1"/>
        <end position="270"/>
    </location>
</feature>
<evidence type="ECO:0000256" key="4">
    <source>
        <dbReference type="ARBA" id="ARBA00017099"/>
    </source>
</evidence>
<dbReference type="PANTHER" id="PTHR10491">
    <property type="entry name" value="DTDP-4-DEHYDRORHAMNOSE REDUCTASE"/>
    <property type="match status" value="1"/>
</dbReference>
<evidence type="ECO:0000259" key="7">
    <source>
        <dbReference type="Pfam" id="PF04321"/>
    </source>
</evidence>
<comment type="catalytic activity">
    <reaction evidence="5 6">
        <text>dTDP-beta-L-rhamnose + NADP(+) = dTDP-4-dehydro-beta-L-rhamnose + NADPH + H(+)</text>
        <dbReference type="Rhea" id="RHEA:21796"/>
        <dbReference type="ChEBI" id="CHEBI:15378"/>
        <dbReference type="ChEBI" id="CHEBI:57510"/>
        <dbReference type="ChEBI" id="CHEBI:57783"/>
        <dbReference type="ChEBI" id="CHEBI:58349"/>
        <dbReference type="ChEBI" id="CHEBI:62830"/>
        <dbReference type="EC" id="1.1.1.133"/>
    </reaction>
</comment>
<name>A0A518XDM1_9GAMM</name>
<dbReference type="UniPathway" id="UPA00281"/>
<protein>
    <recommendedName>
        <fullName evidence="4 6">dTDP-4-dehydrorhamnose reductase</fullName>
        <ecNumber evidence="3 6">1.1.1.133</ecNumber>
    </recommendedName>
</protein>
<reference evidence="8 9" key="1">
    <citation type="submission" date="2018-10" db="EMBL/GenBank/DDBJ databases">
        <title>Genome Sequencing of Pantoea dispersa DSM 32899.</title>
        <authorList>
            <person name="Nawrath M."/>
            <person name="Ottenheim C."/>
            <person name="Wilm A."/>
            <person name="Zimmermann W."/>
            <person name="Wu J.C."/>
        </authorList>
    </citation>
    <scope>NUCLEOTIDE SEQUENCE [LARGE SCALE GENOMIC DNA]</scope>
    <source>
        <strain evidence="8 9">DSM 32899</strain>
    </source>
</reference>
<dbReference type="OrthoDB" id="9803892at2"/>
<evidence type="ECO:0000256" key="2">
    <source>
        <dbReference type="ARBA" id="ARBA00010944"/>
    </source>
</evidence>
<organism evidence="8 9">
    <name type="scientific">Candidatus Pantoea soli</name>
    <dbReference type="NCBI Taxonomy" id="3098669"/>
    <lineage>
        <taxon>Bacteria</taxon>
        <taxon>Pseudomonadati</taxon>
        <taxon>Pseudomonadota</taxon>
        <taxon>Gammaproteobacteria</taxon>
        <taxon>Enterobacterales</taxon>
        <taxon>Erwiniaceae</taxon>
        <taxon>Pantoea</taxon>
    </lineage>
</organism>
<dbReference type="RefSeq" id="WP_145888794.1">
    <property type="nucleotide sequence ID" value="NZ_CP032702.1"/>
</dbReference>
<dbReference type="InterPro" id="IPR036291">
    <property type="entry name" value="NAD(P)-bd_dom_sf"/>
</dbReference>
<dbReference type="PANTHER" id="PTHR10491:SF4">
    <property type="entry name" value="METHIONINE ADENOSYLTRANSFERASE 2 SUBUNIT BETA"/>
    <property type="match status" value="1"/>
</dbReference>
<evidence type="ECO:0000313" key="9">
    <source>
        <dbReference type="Proteomes" id="UP000319411"/>
    </source>
</evidence>
<keyword evidence="9" id="KW-1185">Reference proteome</keyword>
<evidence type="ECO:0000313" key="8">
    <source>
        <dbReference type="EMBL" id="QDY42265.1"/>
    </source>
</evidence>
<dbReference type="SUPFAM" id="SSF51735">
    <property type="entry name" value="NAD(P)-binding Rossmann-fold domains"/>
    <property type="match status" value="1"/>
</dbReference>
<sequence>MRVLLTGAYGQLGRSLLDRVPAAWVLLACGSAELDITDRAAVERVVKKFRPDVILNAAAYTAVDKAETDRVRAMKVNAIGPENLALAARDVGARLIHISTDYVFDGSKKTPYLESDQPCPINFYGLSKWEGEKRVFAVLPQAIVIRTSWVFSEYGSNFVKTMLRLAATRTELSVVNDQVGCPTYAGDLAMAMIALASAEQAQGIYHYCGDVAVSWCEFAQAIFVVTQQDTVVKGISSGQYPTAAVRPLNSVMNCTRLQEAGVTPSDWQACLLLARLSLSSVFTPPEPGVKVLH</sequence>
<dbReference type="Pfam" id="PF04321">
    <property type="entry name" value="RmlD_sub_bind"/>
    <property type="match status" value="1"/>
</dbReference>
<dbReference type="GO" id="GO:0008831">
    <property type="term" value="F:dTDP-4-dehydrorhamnose reductase activity"/>
    <property type="evidence" value="ECO:0007669"/>
    <property type="project" value="UniProtKB-EC"/>
</dbReference>
<dbReference type="GO" id="GO:0019305">
    <property type="term" value="P:dTDP-rhamnose biosynthetic process"/>
    <property type="evidence" value="ECO:0007669"/>
    <property type="project" value="UniProtKB-UniPathway"/>
</dbReference>
<comment type="function">
    <text evidence="6">Catalyzes the reduction of dTDP-6-deoxy-L-lyxo-4-hexulose to yield dTDP-L-rhamnose.</text>
</comment>
<dbReference type="CDD" id="cd05254">
    <property type="entry name" value="dTDP_HR_like_SDR_e"/>
    <property type="match status" value="1"/>
</dbReference>